<evidence type="ECO:0000313" key="3">
    <source>
        <dbReference type="Proteomes" id="UP000059074"/>
    </source>
</evidence>
<proteinExistence type="predicted"/>
<dbReference type="OrthoDB" id="7933709at2"/>
<accession>A0A109B8Y9</accession>
<reference evidence="2 3" key="1">
    <citation type="submission" date="2015-10" db="EMBL/GenBank/DDBJ databases">
        <title>Transcriptomic analysis of a linuron degrading triple-species bacterial consortium.</title>
        <authorList>
            <person name="Albers P."/>
        </authorList>
    </citation>
    <scope>NUCLEOTIDE SEQUENCE [LARGE SCALE GENOMIC DNA]</scope>
    <source>
        <strain evidence="2 3">WDL6</strain>
    </source>
</reference>
<evidence type="ECO:0000313" key="2">
    <source>
        <dbReference type="EMBL" id="KWT64269.1"/>
    </source>
</evidence>
<dbReference type="PATRIC" id="fig|121290.4.peg.1898"/>
<keyword evidence="3" id="KW-1185">Reference proteome</keyword>
<dbReference type="AlphaFoldDB" id="A0A109B8Y9"/>
<gene>
    <name evidence="2" type="ORF">APY04_3533</name>
</gene>
<keyword evidence="1" id="KW-0812">Transmembrane</keyword>
<comment type="caution">
    <text evidence="2">The sequence shown here is derived from an EMBL/GenBank/DDBJ whole genome shotgun (WGS) entry which is preliminary data.</text>
</comment>
<keyword evidence="1" id="KW-1133">Transmembrane helix</keyword>
<protein>
    <recommendedName>
        <fullName evidence="4">Transglycosylase associated protein</fullName>
    </recommendedName>
</protein>
<dbReference type="EMBL" id="LMTR01000094">
    <property type="protein sequence ID" value="KWT64269.1"/>
    <property type="molecule type" value="Genomic_DNA"/>
</dbReference>
<evidence type="ECO:0000256" key="1">
    <source>
        <dbReference type="SAM" id="Phobius"/>
    </source>
</evidence>
<organism evidence="2 3">
    <name type="scientific">Hyphomicrobium sulfonivorans</name>
    <dbReference type="NCBI Taxonomy" id="121290"/>
    <lineage>
        <taxon>Bacteria</taxon>
        <taxon>Pseudomonadati</taxon>
        <taxon>Pseudomonadota</taxon>
        <taxon>Alphaproteobacteria</taxon>
        <taxon>Hyphomicrobiales</taxon>
        <taxon>Hyphomicrobiaceae</taxon>
        <taxon>Hyphomicrobium</taxon>
    </lineage>
</organism>
<evidence type="ECO:0008006" key="4">
    <source>
        <dbReference type="Google" id="ProtNLM"/>
    </source>
</evidence>
<dbReference type="RefSeq" id="WP_068465323.1">
    <property type="nucleotide sequence ID" value="NZ_LMTR01000094.1"/>
</dbReference>
<dbReference type="Proteomes" id="UP000059074">
    <property type="component" value="Unassembled WGS sequence"/>
</dbReference>
<name>A0A109B8Y9_HYPSL</name>
<feature type="transmembrane region" description="Helical" evidence="1">
    <location>
        <begin position="6"/>
        <end position="26"/>
    </location>
</feature>
<feature type="transmembrane region" description="Helical" evidence="1">
    <location>
        <begin position="72"/>
        <end position="90"/>
    </location>
</feature>
<sequence>MLLNWSQIIVWLIIGLLGGTLAGIAVRWQREGFGWWTNLGIGLIGALVGGFLFRLFNILPGLETISISLRDVVSAVVGSILFLGALWLYGHYNKSP</sequence>
<feature type="transmembrane region" description="Helical" evidence="1">
    <location>
        <begin position="33"/>
        <end position="52"/>
    </location>
</feature>
<keyword evidence="1" id="KW-0472">Membrane</keyword>